<feature type="region of interest" description="Disordered" evidence="1">
    <location>
        <begin position="150"/>
        <end position="183"/>
    </location>
</feature>
<accession>A0A505DCX7</accession>
<sequence length="183" mass="19997">MAKSPQDAPLQALIHALGSEPRRPAVFRDLLRRGPSAVPAIREGLRHTHPRVREQCCALLDHLLVEEALDDLFAVLDDPDAGVRVAALHALSCERCKTDACSPDRAVVLPRAIRMLHHDPDAHVRARAAELVGLWVHTCPEAADALTHAHDADPSPAVRKKAGWYAPGGPIHRRTAPQPTRRS</sequence>
<dbReference type="EMBL" id="VCHX02000176">
    <property type="protein sequence ID" value="TPQ18448.1"/>
    <property type="molecule type" value="Genomic_DNA"/>
</dbReference>
<dbReference type="Gene3D" id="1.25.10.10">
    <property type="entry name" value="Leucine-rich Repeat Variant"/>
    <property type="match status" value="2"/>
</dbReference>
<protein>
    <submittedName>
        <fullName evidence="2">HEAT repeat domain-containing protein</fullName>
    </submittedName>
</protein>
<feature type="compositionally biased region" description="Basic residues" evidence="1">
    <location>
        <begin position="171"/>
        <end position="183"/>
    </location>
</feature>
<dbReference type="OrthoDB" id="9256174at2"/>
<dbReference type="AlphaFoldDB" id="A0A505DCX7"/>
<dbReference type="InterPro" id="IPR016024">
    <property type="entry name" value="ARM-type_fold"/>
</dbReference>
<evidence type="ECO:0000313" key="3">
    <source>
        <dbReference type="Proteomes" id="UP000317378"/>
    </source>
</evidence>
<name>A0A505DCX7_9ACTN</name>
<dbReference type="Pfam" id="PF13646">
    <property type="entry name" value="HEAT_2"/>
    <property type="match status" value="1"/>
</dbReference>
<evidence type="ECO:0000313" key="2">
    <source>
        <dbReference type="EMBL" id="TPQ18448.1"/>
    </source>
</evidence>
<keyword evidence="3" id="KW-1185">Reference proteome</keyword>
<dbReference type="SUPFAM" id="SSF48371">
    <property type="entry name" value="ARM repeat"/>
    <property type="match status" value="1"/>
</dbReference>
<evidence type="ECO:0000256" key="1">
    <source>
        <dbReference type="SAM" id="MobiDB-lite"/>
    </source>
</evidence>
<organism evidence="2 3">
    <name type="scientific">Streptomyces sporangiiformans</name>
    <dbReference type="NCBI Taxonomy" id="2315329"/>
    <lineage>
        <taxon>Bacteria</taxon>
        <taxon>Bacillati</taxon>
        <taxon>Actinomycetota</taxon>
        <taxon>Actinomycetes</taxon>
        <taxon>Kitasatosporales</taxon>
        <taxon>Streptomycetaceae</taxon>
        <taxon>Streptomyces</taxon>
    </lineage>
</organism>
<gene>
    <name evidence="2" type="ORF">FGD71_031290</name>
</gene>
<comment type="caution">
    <text evidence="2">The sequence shown here is derived from an EMBL/GenBank/DDBJ whole genome shotgun (WGS) entry which is preliminary data.</text>
</comment>
<reference evidence="2 3" key="1">
    <citation type="submission" date="2019-06" db="EMBL/GenBank/DDBJ databases">
        <title>Streptomyces sporangiiformans sp. nov., a novel actinomycete isolated from soil in Mount Song.</title>
        <authorList>
            <person name="Han L."/>
        </authorList>
    </citation>
    <scope>NUCLEOTIDE SEQUENCE [LARGE SCALE GENOMIC DNA]</scope>
    <source>
        <strain evidence="2 3">NEAU-SSA 1</strain>
    </source>
</reference>
<dbReference type="Proteomes" id="UP000317378">
    <property type="component" value="Unassembled WGS sequence"/>
</dbReference>
<proteinExistence type="predicted"/>
<dbReference type="InterPro" id="IPR011989">
    <property type="entry name" value="ARM-like"/>
</dbReference>